<dbReference type="RefSeq" id="WP_265983792.1">
    <property type="nucleotide sequence ID" value="NZ_JAPHAV010000001.1"/>
</dbReference>
<name>A0ABT3QLL8_9HYPH</name>
<protein>
    <recommendedName>
        <fullName evidence="4">TonB C-terminal domain-containing protein</fullName>
    </recommendedName>
</protein>
<organism evidence="2 3">
    <name type="scientific">Ochrobactrum chromiisoli</name>
    <dbReference type="NCBI Taxonomy" id="2993941"/>
    <lineage>
        <taxon>Bacteria</taxon>
        <taxon>Pseudomonadati</taxon>
        <taxon>Pseudomonadota</taxon>
        <taxon>Alphaproteobacteria</taxon>
        <taxon>Hyphomicrobiales</taxon>
        <taxon>Brucellaceae</taxon>
        <taxon>Brucella/Ochrobactrum group</taxon>
        <taxon>Ochrobactrum</taxon>
    </lineage>
</organism>
<reference evidence="2 3" key="1">
    <citation type="submission" date="2022-11" db="EMBL/GenBank/DDBJ databases">
        <title>Brucella sp. YY2X, whole genome shotgun sequencing project.</title>
        <authorList>
            <person name="Yang Y."/>
        </authorList>
    </citation>
    <scope>NUCLEOTIDE SEQUENCE [LARGE SCALE GENOMIC DNA]</scope>
    <source>
        <strain evidence="2 3">YY2X</strain>
    </source>
</reference>
<accession>A0ABT3QLL8</accession>
<keyword evidence="3" id="KW-1185">Reference proteome</keyword>
<feature type="chain" id="PRO_5046075183" description="TonB C-terminal domain-containing protein" evidence="1">
    <location>
        <begin position="22"/>
        <end position="123"/>
    </location>
</feature>
<evidence type="ECO:0008006" key="4">
    <source>
        <dbReference type="Google" id="ProtNLM"/>
    </source>
</evidence>
<dbReference type="EMBL" id="JAPHAV010000001">
    <property type="protein sequence ID" value="MCX2696471.1"/>
    <property type="molecule type" value="Genomic_DNA"/>
</dbReference>
<keyword evidence="1" id="KW-0732">Signal</keyword>
<gene>
    <name evidence="2" type="ORF">OPR82_06720</name>
</gene>
<comment type="caution">
    <text evidence="2">The sequence shown here is derived from an EMBL/GenBank/DDBJ whole genome shotgun (WGS) entry which is preliminary data.</text>
</comment>
<evidence type="ECO:0000313" key="3">
    <source>
        <dbReference type="Proteomes" id="UP001301216"/>
    </source>
</evidence>
<dbReference type="Proteomes" id="UP001301216">
    <property type="component" value="Unassembled WGS sequence"/>
</dbReference>
<evidence type="ECO:0000256" key="1">
    <source>
        <dbReference type="SAM" id="SignalP"/>
    </source>
</evidence>
<sequence length="123" mass="13826">MKKLIGIVVFALWLIPTIATAATDSEIVTEMAEQCWQLPEDVNYSRASATFEVTYDGNGQLTRILTVEFQPVRKAGREFAVSAQDAILKCASKTSVRSRTVRVIMRYVEQKTDGPLIMKRSLR</sequence>
<feature type="signal peptide" evidence="1">
    <location>
        <begin position="1"/>
        <end position="21"/>
    </location>
</feature>
<proteinExistence type="predicted"/>
<evidence type="ECO:0000313" key="2">
    <source>
        <dbReference type="EMBL" id="MCX2696471.1"/>
    </source>
</evidence>